<accession>A0ABD0SI82</accession>
<dbReference type="EMBL" id="JBEDNZ010000021">
    <property type="protein sequence ID" value="KAL0819302.1"/>
    <property type="molecule type" value="Genomic_DNA"/>
</dbReference>
<reference evidence="2 3" key="1">
    <citation type="submission" date="2024-06" db="EMBL/GenBank/DDBJ databases">
        <title>A chromosome-level genome assembly of beet webworm, Loxostege sticticalis.</title>
        <authorList>
            <person name="Zhang Y."/>
        </authorList>
    </citation>
    <scope>NUCLEOTIDE SEQUENCE [LARGE SCALE GENOMIC DNA]</scope>
    <source>
        <strain evidence="2">AQ028</strain>
        <tissue evidence="2">Male pupae</tissue>
    </source>
</reference>
<feature type="compositionally biased region" description="Basic and acidic residues" evidence="1">
    <location>
        <begin position="1"/>
        <end position="16"/>
    </location>
</feature>
<dbReference type="AlphaFoldDB" id="A0ABD0SI82"/>
<comment type="caution">
    <text evidence="2">The sequence shown here is derived from an EMBL/GenBank/DDBJ whole genome shotgun (WGS) entry which is preliminary data.</text>
</comment>
<name>A0ABD0SI82_LOXSC</name>
<feature type="non-terminal residue" evidence="2">
    <location>
        <position position="1"/>
    </location>
</feature>
<feature type="region of interest" description="Disordered" evidence="1">
    <location>
        <begin position="1"/>
        <end position="47"/>
    </location>
</feature>
<evidence type="ECO:0000256" key="1">
    <source>
        <dbReference type="SAM" id="MobiDB-lite"/>
    </source>
</evidence>
<gene>
    <name evidence="2" type="ORF">ABMA28_008537</name>
</gene>
<protein>
    <submittedName>
        <fullName evidence="2">Uncharacterized protein</fullName>
    </submittedName>
</protein>
<organism evidence="2 3">
    <name type="scientific">Loxostege sticticalis</name>
    <name type="common">Beet webworm moth</name>
    <dbReference type="NCBI Taxonomy" id="481309"/>
    <lineage>
        <taxon>Eukaryota</taxon>
        <taxon>Metazoa</taxon>
        <taxon>Ecdysozoa</taxon>
        <taxon>Arthropoda</taxon>
        <taxon>Hexapoda</taxon>
        <taxon>Insecta</taxon>
        <taxon>Pterygota</taxon>
        <taxon>Neoptera</taxon>
        <taxon>Endopterygota</taxon>
        <taxon>Lepidoptera</taxon>
        <taxon>Glossata</taxon>
        <taxon>Ditrysia</taxon>
        <taxon>Pyraloidea</taxon>
        <taxon>Crambidae</taxon>
        <taxon>Pyraustinae</taxon>
        <taxon>Loxostege</taxon>
    </lineage>
</organism>
<evidence type="ECO:0000313" key="2">
    <source>
        <dbReference type="EMBL" id="KAL0819302.1"/>
    </source>
</evidence>
<proteinExistence type="predicted"/>
<sequence>AVSEKKDSIGVERAAKGDVNARAGAGRPETDPTGVKSRRDRPPPPRAAHFVTHAALAAVWRIRQNSSNRLFTNVVAAAST</sequence>
<dbReference type="Proteomes" id="UP001549921">
    <property type="component" value="Unassembled WGS sequence"/>
</dbReference>
<evidence type="ECO:0000313" key="3">
    <source>
        <dbReference type="Proteomes" id="UP001549921"/>
    </source>
</evidence>
<feature type="non-terminal residue" evidence="2">
    <location>
        <position position="80"/>
    </location>
</feature>